<comment type="caution">
    <text evidence="2">The sequence shown here is derived from an EMBL/GenBank/DDBJ whole genome shotgun (WGS) entry which is preliminary data.</text>
</comment>
<keyword evidence="3" id="KW-1185">Reference proteome</keyword>
<accession>F3QVF7</accession>
<name>F3QVF7_9BACT</name>
<dbReference type="Gene3D" id="2.60.120.260">
    <property type="entry name" value="Galactose-binding domain-like"/>
    <property type="match status" value="1"/>
</dbReference>
<sequence>MKNRLLALMALCGATSSTLPLWAAWEDPELQFVEPNLATDGTGGGVYYVYHVATQKFMGNSATRLVVSDQGQEVTLTYGEDYELSRRPETDPEYFTGKGWRLSMMNAPTNGGYHELFLNTGGAEIYVDHNKTGHILWKIVKEGEVYRIKVIDEDKLYGVAAQDGLYANSYIAVGEGETEVDPLIDKSMAGQENAGDEWKFVSVEAYEAFQAKKKLLGQLNKADEVGFTGYGEYADVYNNPKATAEEVEAAATSLKQAIVNWQSSNATPEHPVDFTNVITNNSFEDGTTNGWTTVGTPGVQSVSYETPTNEYKMQNFTEKWTWADGSNLNSLANDPMEVSQVLENMPVGKYRLTANTIGYQQGNRDIVPYGVYLYAENSGIESRAEAHSLEFGGLRDGVVSESDPYPRNTVLEFFAMNGTIKVGFKTVNTNCNWVGVDNFKLEYLGQVEGGMAEELKKVITQAEELKNGYDLQFKKYSAAGETKFNQSVETAKQAADNPDTDDKTLGLVLTSLQEGMDELKADVNAYEILNVKRQELLTEWDESPYAEVDFPEYEKYVYGLDDAYEQRTFDPAEVDSIQPRADRLWMSCVREALTNGDTDNVTGLMVNPNFEGSNDGWTKTGDGDFKNDGTRVTEVWGGQNWEVYQEINNLPQGSYKIKAQAFYNPSSTNDNAWHEGWGQEGDETSNIHGYLFGNDASEPLLHVTACPQEENVAENCEEVTWTEDASLAGKWLCYGKNSAQEVFEADEGNYLNATTCYVGKDGKLRVGVKMSGVTWGAAWVVFDNFQVEYLGADNMDGAQTALDALIREANEMLASDALTTQEAKDGLSKAIEAASGVGELTPEIYEEQTEALNAAIKLGQESMDAAVALEDKAIVHSDRLSGTGEASYEAYVGTEGYGELETLVGEILDNKIADAGIFATLDEISGYSLRLDKAYSKMLSAHIDFTTASKDEPVDATGLIVNPSFQTKTENEQGEIVDTQSGEGWTIESEYDMTGIKDAMLCEIYSDSSKVYQPLYNAPAGYYRVILNGFYRAGGYIEAGVARRDGTEARNAELFIESGKGKWSEKLPSIFENVSEWKYETSDVALPDSLFPESDKLYHFIVDQPGGAKLAFEDGAYECDTYFYVGEGEVPVLGVRKTGMLTNDWSCFDNFRLYYLGDGDANKPDGFVDSIDGVAADGTAKVVSSAWYTINGVRVAEPKQRGIYIRQDMMNDGTKKTVKVLVK</sequence>
<proteinExistence type="predicted"/>
<feature type="chain" id="PRO_5003305525" evidence="1">
    <location>
        <begin position="24"/>
        <end position="1223"/>
    </location>
</feature>
<feature type="signal peptide" evidence="1">
    <location>
        <begin position="1"/>
        <end position="23"/>
    </location>
</feature>
<evidence type="ECO:0000256" key="1">
    <source>
        <dbReference type="SAM" id="SignalP"/>
    </source>
</evidence>
<evidence type="ECO:0000313" key="3">
    <source>
        <dbReference type="Proteomes" id="UP000005546"/>
    </source>
</evidence>
<protein>
    <submittedName>
        <fullName evidence="2">Uncharacterized protein</fullName>
    </submittedName>
</protein>
<organism evidence="2 3">
    <name type="scientific">Paraprevotella xylaniphila YIT 11841</name>
    <dbReference type="NCBI Taxonomy" id="762982"/>
    <lineage>
        <taxon>Bacteria</taxon>
        <taxon>Pseudomonadati</taxon>
        <taxon>Bacteroidota</taxon>
        <taxon>Bacteroidia</taxon>
        <taxon>Bacteroidales</taxon>
        <taxon>Prevotellaceae</taxon>
        <taxon>Paraprevotella</taxon>
    </lineage>
</organism>
<dbReference type="Proteomes" id="UP000005546">
    <property type="component" value="Unassembled WGS sequence"/>
</dbReference>
<dbReference type="eggNOG" id="ENOG5033XKW">
    <property type="taxonomic scope" value="Bacteria"/>
</dbReference>
<keyword evidence="1" id="KW-0732">Signal</keyword>
<reference evidence="2 3" key="1">
    <citation type="submission" date="2011-02" db="EMBL/GenBank/DDBJ databases">
        <authorList>
            <person name="Weinstock G."/>
            <person name="Sodergren E."/>
            <person name="Clifton S."/>
            <person name="Fulton L."/>
            <person name="Fulton B."/>
            <person name="Courtney L."/>
            <person name="Fronick C."/>
            <person name="Harrison M."/>
            <person name="Strong C."/>
            <person name="Farmer C."/>
            <person name="Delahaunty K."/>
            <person name="Markovic C."/>
            <person name="Hall O."/>
            <person name="Minx P."/>
            <person name="Tomlinson C."/>
            <person name="Mitreva M."/>
            <person name="Hou S."/>
            <person name="Chen J."/>
            <person name="Wollam A."/>
            <person name="Pepin K.H."/>
            <person name="Johnson M."/>
            <person name="Bhonagiri V."/>
            <person name="Zhang X."/>
            <person name="Suruliraj S."/>
            <person name="Warren W."/>
            <person name="Chinwalla A."/>
            <person name="Mardis E.R."/>
            <person name="Wilson R.K."/>
        </authorList>
    </citation>
    <scope>NUCLEOTIDE SEQUENCE [LARGE SCALE GENOMIC DNA]</scope>
    <source>
        <strain evidence="2 3">YIT 11841</strain>
    </source>
</reference>
<dbReference type="HOGENOM" id="CLU_007403_0_0_10"/>
<dbReference type="EMBL" id="AFBR01000065">
    <property type="protein sequence ID" value="EGG52738.1"/>
    <property type="molecule type" value="Genomic_DNA"/>
</dbReference>
<dbReference type="AlphaFoldDB" id="F3QVF7"/>
<gene>
    <name evidence="2" type="ORF">HMPREF9442_02183</name>
</gene>
<evidence type="ECO:0000313" key="2">
    <source>
        <dbReference type="EMBL" id="EGG52738.1"/>
    </source>
</evidence>
<dbReference type="STRING" id="762982.HMPREF9442_02183"/>
<dbReference type="RefSeq" id="WP_008627990.1">
    <property type="nucleotide sequence ID" value="NZ_GL883865.1"/>
</dbReference>